<keyword evidence="1" id="KW-1133">Transmembrane helix</keyword>
<protein>
    <submittedName>
        <fullName evidence="2">Uncharacterized protein</fullName>
    </submittedName>
</protein>
<sequence length="53" mass="6079">MLNGKFRQQDSASDEGVLTVGSVHNTVKMLLLIFFLNDNYKMYIKNTIVEIKT</sequence>
<organism evidence="2">
    <name type="scientific">marine metagenome</name>
    <dbReference type="NCBI Taxonomy" id="408172"/>
    <lineage>
        <taxon>unclassified sequences</taxon>
        <taxon>metagenomes</taxon>
        <taxon>ecological metagenomes</taxon>
    </lineage>
</organism>
<gene>
    <name evidence="2" type="ORF">METZ01_LOCUS46754</name>
</gene>
<evidence type="ECO:0000313" key="2">
    <source>
        <dbReference type="EMBL" id="SUZ93900.1"/>
    </source>
</evidence>
<name>A0A381RPU6_9ZZZZ</name>
<reference evidence="2" key="1">
    <citation type="submission" date="2018-05" db="EMBL/GenBank/DDBJ databases">
        <authorList>
            <person name="Lanie J.A."/>
            <person name="Ng W.-L."/>
            <person name="Kazmierczak K.M."/>
            <person name="Andrzejewski T.M."/>
            <person name="Davidsen T.M."/>
            <person name="Wayne K.J."/>
            <person name="Tettelin H."/>
            <person name="Glass J.I."/>
            <person name="Rusch D."/>
            <person name="Podicherti R."/>
            <person name="Tsui H.-C.T."/>
            <person name="Winkler M.E."/>
        </authorList>
    </citation>
    <scope>NUCLEOTIDE SEQUENCE</scope>
</reference>
<evidence type="ECO:0000256" key="1">
    <source>
        <dbReference type="SAM" id="Phobius"/>
    </source>
</evidence>
<dbReference type="EMBL" id="UINC01002186">
    <property type="protein sequence ID" value="SUZ93900.1"/>
    <property type="molecule type" value="Genomic_DNA"/>
</dbReference>
<dbReference type="AlphaFoldDB" id="A0A381RPU6"/>
<proteinExistence type="predicted"/>
<keyword evidence="1" id="KW-0472">Membrane</keyword>
<accession>A0A381RPU6</accession>
<feature type="transmembrane region" description="Helical" evidence="1">
    <location>
        <begin position="16"/>
        <end position="36"/>
    </location>
</feature>
<keyword evidence="1" id="KW-0812">Transmembrane</keyword>